<comment type="similarity">
    <text evidence="3">In the C-terminal section; belongs to the AccA family.</text>
</comment>
<comment type="function">
    <text evidence="16">Component of the acetyl coenzyme A carboxylase (ACC) complex. Biotin carboxylase (BC) catalyzes the carboxylation of biotin on its carrier protein (BCCP) and then the CO(2) group is transferred by the transcarboxylase to acetyl-CoA to form malonyl-CoA.</text>
</comment>
<keyword evidence="22" id="KW-1185">Reference proteome</keyword>
<evidence type="ECO:0000256" key="5">
    <source>
        <dbReference type="ARBA" id="ARBA00011664"/>
    </source>
</evidence>
<comment type="cofactor">
    <cofactor evidence="1">
        <name>Zn(2+)</name>
        <dbReference type="ChEBI" id="CHEBI:29105"/>
    </cofactor>
</comment>
<comment type="catalytic activity">
    <reaction evidence="17">
        <text>N(6)-carboxybiotinyl-L-lysyl-[protein] + acetyl-CoA = N(6)-biotinyl-L-lysyl-[protein] + malonyl-CoA</text>
        <dbReference type="Rhea" id="RHEA:54728"/>
        <dbReference type="Rhea" id="RHEA-COMP:10505"/>
        <dbReference type="Rhea" id="RHEA-COMP:10506"/>
        <dbReference type="ChEBI" id="CHEBI:57288"/>
        <dbReference type="ChEBI" id="CHEBI:57384"/>
        <dbReference type="ChEBI" id="CHEBI:83144"/>
        <dbReference type="ChEBI" id="CHEBI:83145"/>
        <dbReference type="EC" id="2.1.3.15"/>
    </reaction>
</comment>
<evidence type="ECO:0000256" key="7">
    <source>
        <dbReference type="ARBA" id="ARBA00018312"/>
    </source>
</evidence>
<dbReference type="Proteomes" id="UP001434337">
    <property type="component" value="Chromosome"/>
</dbReference>
<name>A0ABZ3CC27_9ACTN</name>
<sequence length="507" mass="52735">MAGRLSARAFLAAVLDHGSFQGWDAPIPLRDGISQDYRAALSAARNATGEDEAVISGTGRIGGHAVAVIVSEFGFLGGSIGVDAANRVEAAVRRATAEGLPLLAAPASGGTRMQEGTLAFVQMVRITAAVVDHKNAGHPYLVYARHPTTGGVFASWASLGQVTLAEPGALLGFLGPKVFEALHGVPFPRGVQQAENLARRGLVDDVVGLAALPGHLARVLNILDVPQRPVAVSPGTSTPPPASTLATAGAHPEPEAASGDPTWDSVLRTRQPGRIGLEYLLRHTAEGFVPLMGTVLDARHSGIVVGLARLAGTSCVIVGQERDSQREHTPLGPDELRAARRGFRLAGELDLPLVTVIDTPGAILSAAAEEGGLGGEIARCLADLLALRSPIVSLLLGEGTGGGALALLPADRVLATEHAWLAPLPPEGASAITHHGDTSFAADLARRQRISARDLARDGIVDAIIPEVADRDRFAATIAHGLGVQMAAASATPWQERLPRRTERYLR</sequence>
<accession>A0ABZ3CC27</accession>
<dbReference type="RefSeq" id="WP_342373536.1">
    <property type="nucleotide sequence ID" value="NZ_CP115965.1"/>
</dbReference>
<evidence type="ECO:0000256" key="4">
    <source>
        <dbReference type="ARBA" id="ARBA00010284"/>
    </source>
</evidence>
<gene>
    <name evidence="21" type="ORF">PCC79_08240</name>
</gene>
<comment type="subcellular location">
    <subcellularLocation>
        <location evidence="2">Cytoplasm</location>
    </subcellularLocation>
</comment>
<evidence type="ECO:0000256" key="8">
    <source>
        <dbReference type="ARBA" id="ARBA00022516"/>
    </source>
</evidence>
<protein>
    <recommendedName>
        <fullName evidence="7">Acetyl-coenzyme A carboxylase carboxyl transferase subunits beta/alpha</fullName>
        <ecNumber evidence="6">2.1.3.15</ecNumber>
    </recommendedName>
</protein>
<evidence type="ECO:0000256" key="6">
    <source>
        <dbReference type="ARBA" id="ARBA00011883"/>
    </source>
</evidence>
<keyword evidence="10" id="KW-0547">Nucleotide-binding</keyword>
<keyword evidence="13" id="KW-0067">ATP-binding</keyword>
<keyword evidence="8" id="KW-0444">Lipid biosynthesis</keyword>
<keyword evidence="11" id="KW-0862">Zinc</keyword>
<evidence type="ECO:0000256" key="15">
    <source>
        <dbReference type="ARBA" id="ARBA00023160"/>
    </source>
</evidence>
<keyword evidence="15" id="KW-0275">Fatty acid biosynthesis</keyword>
<evidence type="ECO:0000256" key="18">
    <source>
        <dbReference type="SAM" id="MobiDB-lite"/>
    </source>
</evidence>
<comment type="similarity">
    <text evidence="4">In the N-terminal section; belongs to the AccD/PCCB family.</text>
</comment>
<dbReference type="PROSITE" id="PS50989">
    <property type="entry name" value="COA_CT_CTER"/>
    <property type="match status" value="1"/>
</dbReference>
<keyword evidence="12" id="KW-0276">Fatty acid metabolism</keyword>
<evidence type="ECO:0000313" key="22">
    <source>
        <dbReference type="Proteomes" id="UP001434337"/>
    </source>
</evidence>
<evidence type="ECO:0000256" key="1">
    <source>
        <dbReference type="ARBA" id="ARBA00001947"/>
    </source>
</evidence>
<evidence type="ECO:0000313" key="21">
    <source>
        <dbReference type="EMBL" id="WZX00156.1"/>
    </source>
</evidence>
<evidence type="ECO:0000256" key="17">
    <source>
        <dbReference type="ARBA" id="ARBA00049152"/>
    </source>
</evidence>
<feature type="region of interest" description="Disordered" evidence="18">
    <location>
        <begin position="231"/>
        <end position="265"/>
    </location>
</feature>
<feature type="domain" description="CoA carboxyltransferase C-terminal" evidence="20">
    <location>
        <begin position="251"/>
        <end position="489"/>
    </location>
</feature>
<evidence type="ECO:0000256" key="9">
    <source>
        <dbReference type="ARBA" id="ARBA00022679"/>
    </source>
</evidence>
<evidence type="ECO:0000256" key="11">
    <source>
        <dbReference type="ARBA" id="ARBA00022771"/>
    </source>
</evidence>
<keyword evidence="14" id="KW-0443">Lipid metabolism</keyword>
<evidence type="ECO:0000259" key="20">
    <source>
        <dbReference type="PROSITE" id="PS50989"/>
    </source>
</evidence>
<comment type="subunit">
    <text evidence="5">Acetyl-CoA carboxylase is a heterotetramer composed of biotin carboxyl carrier protein (AccB), biotin carboxylase (AccC) and two subunits of ACCase subunit beta/alpha.</text>
</comment>
<dbReference type="Pfam" id="PF03255">
    <property type="entry name" value="ACCA"/>
    <property type="match status" value="1"/>
</dbReference>
<dbReference type="GO" id="GO:0016740">
    <property type="term" value="F:transferase activity"/>
    <property type="evidence" value="ECO:0007669"/>
    <property type="project" value="UniProtKB-KW"/>
</dbReference>
<dbReference type="InterPro" id="IPR034733">
    <property type="entry name" value="AcCoA_carboxyl_beta"/>
</dbReference>
<dbReference type="Pfam" id="PF01039">
    <property type="entry name" value="Carboxyl_trans"/>
    <property type="match status" value="1"/>
</dbReference>
<evidence type="ECO:0000259" key="19">
    <source>
        <dbReference type="PROSITE" id="PS50980"/>
    </source>
</evidence>
<proteinExistence type="inferred from homology"/>
<evidence type="ECO:0000256" key="16">
    <source>
        <dbReference type="ARBA" id="ARBA00025280"/>
    </source>
</evidence>
<organism evidence="21 22">
    <name type="scientific">Propioniciclava soli</name>
    <dbReference type="NCBI Taxonomy" id="2775081"/>
    <lineage>
        <taxon>Bacteria</taxon>
        <taxon>Bacillati</taxon>
        <taxon>Actinomycetota</taxon>
        <taxon>Actinomycetes</taxon>
        <taxon>Propionibacteriales</taxon>
        <taxon>Propionibacteriaceae</taxon>
        <taxon>Propioniciclava</taxon>
    </lineage>
</organism>
<dbReference type="InterPro" id="IPR000438">
    <property type="entry name" value="Acetyl_CoA_COase_Trfase_b_su"/>
</dbReference>
<keyword evidence="11" id="KW-0479">Metal-binding</keyword>
<keyword evidence="11" id="KW-0863">Zinc-finger</keyword>
<dbReference type="PANTHER" id="PTHR42995:SF5">
    <property type="entry name" value="ACETYL-COENZYME A CARBOXYLASE CARBOXYL TRANSFERASE SUBUNIT BETA, CHLOROPLASTIC"/>
    <property type="match status" value="1"/>
</dbReference>
<dbReference type="EC" id="2.1.3.15" evidence="6"/>
<dbReference type="InterPro" id="IPR011762">
    <property type="entry name" value="COA_CT_N"/>
</dbReference>
<dbReference type="EMBL" id="CP115965">
    <property type="protein sequence ID" value="WZX00156.1"/>
    <property type="molecule type" value="Genomic_DNA"/>
</dbReference>
<dbReference type="InterPro" id="IPR029045">
    <property type="entry name" value="ClpP/crotonase-like_dom_sf"/>
</dbReference>
<evidence type="ECO:0000256" key="3">
    <source>
        <dbReference type="ARBA" id="ARBA00006276"/>
    </source>
</evidence>
<dbReference type="Gene3D" id="3.90.226.10">
    <property type="entry name" value="2-enoyl-CoA Hydratase, Chain A, domain 1"/>
    <property type="match status" value="2"/>
</dbReference>
<dbReference type="PRINTS" id="PR01070">
    <property type="entry name" value="ACCCTRFRASEB"/>
</dbReference>
<dbReference type="SUPFAM" id="SSF52096">
    <property type="entry name" value="ClpP/crotonase"/>
    <property type="match status" value="2"/>
</dbReference>
<dbReference type="PROSITE" id="PS50980">
    <property type="entry name" value="COA_CT_NTER"/>
    <property type="match status" value="1"/>
</dbReference>
<evidence type="ECO:0000256" key="2">
    <source>
        <dbReference type="ARBA" id="ARBA00004496"/>
    </source>
</evidence>
<dbReference type="InterPro" id="IPR001095">
    <property type="entry name" value="Acetyl_CoA_COase_a_su"/>
</dbReference>
<evidence type="ECO:0000256" key="10">
    <source>
        <dbReference type="ARBA" id="ARBA00022741"/>
    </source>
</evidence>
<reference evidence="21 22" key="1">
    <citation type="journal article" date="2023" name="Environ Microbiome">
        <title>A coral-associated actinobacterium mitigates coral bleaching under heat stress.</title>
        <authorList>
            <person name="Li J."/>
            <person name="Zou Y."/>
            <person name="Li Q."/>
            <person name="Zhang J."/>
            <person name="Bourne D.G."/>
            <person name="Lyu Y."/>
            <person name="Liu C."/>
            <person name="Zhang S."/>
        </authorList>
    </citation>
    <scope>NUCLEOTIDE SEQUENCE [LARGE SCALE GENOMIC DNA]</scope>
    <source>
        <strain evidence="21 22">SCSIO 13291</strain>
    </source>
</reference>
<feature type="domain" description="CoA carboxyltransferase N-terminal" evidence="19">
    <location>
        <begin position="1"/>
        <end position="238"/>
    </location>
</feature>
<evidence type="ECO:0000256" key="12">
    <source>
        <dbReference type="ARBA" id="ARBA00022832"/>
    </source>
</evidence>
<dbReference type="PANTHER" id="PTHR42995">
    <property type="entry name" value="ACETYL-COENZYME A CARBOXYLASE CARBOXYL TRANSFERASE SUBUNIT BETA, CHLOROPLASTIC"/>
    <property type="match status" value="1"/>
</dbReference>
<keyword evidence="9 21" id="KW-0808">Transferase</keyword>
<dbReference type="InterPro" id="IPR011763">
    <property type="entry name" value="COA_CT_C"/>
</dbReference>
<evidence type="ECO:0000256" key="13">
    <source>
        <dbReference type="ARBA" id="ARBA00022840"/>
    </source>
</evidence>
<evidence type="ECO:0000256" key="14">
    <source>
        <dbReference type="ARBA" id="ARBA00023098"/>
    </source>
</evidence>